<name>A0A1G9SNZ8_9FIRM</name>
<dbReference type="Gene3D" id="1.10.3210.10">
    <property type="entry name" value="Hypothetical protein af1432"/>
    <property type="match status" value="1"/>
</dbReference>
<keyword evidence="9" id="KW-1185">Reference proteome</keyword>
<evidence type="ECO:0000256" key="2">
    <source>
        <dbReference type="ARBA" id="ARBA00022723"/>
    </source>
</evidence>
<gene>
    <name evidence="8" type="ORF">SAMN04488692_1309</name>
</gene>
<dbReference type="Pfam" id="PF01966">
    <property type="entry name" value="HD"/>
    <property type="match status" value="1"/>
</dbReference>
<dbReference type="PROSITE" id="PS51831">
    <property type="entry name" value="HD"/>
    <property type="match status" value="1"/>
</dbReference>
<dbReference type="PANTHER" id="PTHR35795">
    <property type="entry name" value="SLR1885 PROTEIN"/>
    <property type="match status" value="1"/>
</dbReference>
<evidence type="ECO:0000259" key="7">
    <source>
        <dbReference type="PROSITE" id="PS51831"/>
    </source>
</evidence>
<evidence type="ECO:0000313" key="9">
    <source>
        <dbReference type="Proteomes" id="UP000199476"/>
    </source>
</evidence>
<dbReference type="InterPro" id="IPR051094">
    <property type="entry name" value="Diverse_Catalytic_Enzymes"/>
</dbReference>
<keyword evidence="3" id="KW-0547">Nucleotide-binding</keyword>
<evidence type="ECO:0000256" key="5">
    <source>
        <dbReference type="ARBA" id="ARBA00023004"/>
    </source>
</evidence>
<keyword evidence="4 8" id="KW-0378">Hydrolase</keyword>
<evidence type="ECO:0000256" key="6">
    <source>
        <dbReference type="ARBA" id="ARBA00049417"/>
    </source>
</evidence>
<dbReference type="SUPFAM" id="SSF109604">
    <property type="entry name" value="HD-domain/PDEase-like"/>
    <property type="match status" value="1"/>
</dbReference>
<dbReference type="AlphaFoldDB" id="A0A1G9SNZ8"/>
<dbReference type="Proteomes" id="UP000199476">
    <property type="component" value="Unassembled WGS sequence"/>
</dbReference>
<evidence type="ECO:0000256" key="4">
    <source>
        <dbReference type="ARBA" id="ARBA00022801"/>
    </source>
</evidence>
<dbReference type="STRING" id="321763.SAMN04488692_1309"/>
<dbReference type="OrthoDB" id="5295945at2"/>
<feature type="domain" description="HD" evidence="7">
    <location>
        <begin position="19"/>
        <end position="134"/>
    </location>
</feature>
<dbReference type="NCBIfam" id="TIGR00488">
    <property type="entry name" value="bis(5'-nucleosyl)-tetraphosphatase (symmetrical) YqeK"/>
    <property type="match status" value="1"/>
</dbReference>
<dbReference type="GO" id="GO:0046872">
    <property type="term" value="F:metal ion binding"/>
    <property type="evidence" value="ECO:0007669"/>
    <property type="project" value="UniProtKB-KW"/>
</dbReference>
<sequence>MLDNNKLLVKVKKCLDEKRFNHSLSTAEMAQKLAEEYSYDTEKAYQAGLLHDICRGCSLSRLELWISESRWQLDIWEKQVPALIHSPASAARAEKEFGINDSELLEAVRYHSIGYDGMSRLTSIIFLADKIDSSRSYPGVESARKAAFRSLDEGLMKVCRNTIGYLLENDVLIHPNTLILRNSLLRRKEADE</sequence>
<dbReference type="EMBL" id="FNGO01000030">
    <property type="protein sequence ID" value="SDM37131.1"/>
    <property type="molecule type" value="Genomic_DNA"/>
</dbReference>
<evidence type="ECO:0000256" key="3">
    <source>
        <dbReference type="ARBA" id="ARBA00022741"/>
    </source>
</evidence>
<keyword evidence="5" id="KW-0408">Iron</keyword>
<keyword evidence="2" id="KW-0479">Metal-binding</keyword>
<dbReference type="EC" id="3.6.1.41" evidence="1"/>
<organism evidence="8 9">
    <name type="scientific">Halarsenatibacter silvermanii</name>
    <dbReference type="NCBI Taxonomy" id="321763"/>
    <lineage>
        <taxon>Bacteria</taxon>
        <taxon>Bacillati</taxon>
        <taxon>Bacillota</taxon>
        <taxon>Clostridia</taxon>
        <taxon>Halanaerobiales</taxon>
        <taxon>Halarsenatibacteraceae</taxon>
        <taxon>Halarsenatibacter</taxon>
    </lineage>
</organism>
<dbReference type="RefSeq" id="WP_089761975.1">
    <property type="nucleotide sequence ID" value="NZ_FNGO01000030.1"/>
</dbReference>
<dbReference type="CDD" id="cd00077">
    <property type="entry name" value="HDc"/>
    <property type="match status" value="1"/>
</dbReference>
<dbReference type="InterPro" id="IPR005249">
    <property type="entry name" value="YqeK"/>
</dbReference>
<dbReference type="PANTHER" id="PTHR35795:SF1">
    <property type="entry name" value="BIS(5'-NUCLEOSYL)-TETRAPHOSPHATASE, SYMMETRICAL"/>
    <property type="match status" value="1"/>
</dbReference>
<dbReference type="NCBIfam" id="TIGR00277">
    <property type="entry name" value="HDIG"/>
    <property type="match status" value="1"/>
</dbReference>
<dbReference type="InterPro" id="IPR006675">
    <property type="entry name" value="HDIG_dom"/>
</dbReference>
<dbReference type="SMART" id="SM00471">
    <property type="entry name" value="HDc"/>
    <property type="match status" value="1"/>
</dbReference>
<protein>
    <recommendedName>
        <fullName evidence="1">bis(5'-nucleosyl)-tetraphosphatase (symmetrical)</fullName>
        <ecNumber evidence="1">3.6.1.41</ecNumber>
    </recommendedName>
</protein>
<reference evidence="8 9" key="1">
    <citation type="submission" date="2016-10" db="EMBL/GenBank/DDBJ databases">
        <authorList>
            <person name="de Groot N.N."/>
        </authorList>
    </citation>
    <scope>NUCLEOTIDE SEQUENCE [LARGE SCALE GENOMIC DNA]</scope>
    <source>
        <strain evidence="8 9">SLAS-1</strain>
    </source>
</reference>
<dbReference type="InterPro" id="IPR006674">
    <property type="entry name" value="HD_domain"/>
</dbReference>
<accession>A0A1G9SNZ8</accession>
<comment type="catalytic activity">
    <reaction evidence="6">
        <text>P(1),P(4)-bis(5'-adenosyl) tetraphosphate + H2O = 2 ADP + 2 H(+)</text>
        <dbReference type="Rhea" id="RHEA:24252"/>
        <dbReference type="ChEBI" id="CHEBI:15377"/>
        <dbReference type="ChEBI" id="CHEBI:15378"/>
        <dbReference type="ChEBI" id="CHEBI:58141"/>
        <dbReference type="ChEBI" id="CHEBI:456216"/>
        <dbReference type="EC" id="3.6.1.41"/>
    </reaction>
</comment>
<evidence type="ECO:0000313" key="8">
    <source>
        <dbReference type="EMBL" id="SDM37131.1"/>
    </source>
</evidence>
<dbReference type="GO" id="GO:0000166">
    <property type="term" value="F:nucleotide binding"/>
    <property type="evidence" value="ECO:0007669"/>
    <property type="project" value="UniProtKB-KW"/>
</dbReference>
<dbReference type="GO" id="GO:0008803">
    <property type="term" value="F:bis(5'-nucleosyl)-tetraphosphatase (symmetrical) activity"/>
    <property type="evidence" value="ECO:0007669"/>
    <property type="project" value="UniProtKB-EC"/>
</dbReference>
<dbReference type="InterPro" id="IPR003607">
    <property type="entry name" value="HD/PDEase_dom"/>
</dbReference>
<proteinExistence type="predicted"/>
<evidence type="ECO:0000256" key="1">
    <source>
        <dbReference type="ARBA" id="ARBA00012506"/>
    </source>
</evidence>